<dbReference type="PROSITE" id="PS50994">
    <property type="entry name" value="INTEGRASE"/>
    <property type="match status" value="1"/>
</dbReference>
<dbReference type="OrthoDB" id="2065409at2"/>
<dbReference type="InterPro" id="IPR001584">
    <property type="entry name" value="Integrase_cat-core"/>
</dbReference>
<accession>A0A315EDW3</accession>
<dbReference type="RefSeq" id="WP_108311092.1">
    <property type="nucleotide sequence ID" value="NZ_NESN01000001.1"/>
</dbReference>
<evidence type="ECO:0000313" key="4">
    <source>
        <dbReference type="Proteomes" id="UP000250790"/>
    </source>
</evidence>
<dbReference type="GO" id="GO:0003676">
    <property type="term" value="F:nucleic acid binding"/>
    <property type="evidence" value="ECO:0007669"/>
    <property type="project" value="InterPro"/>
</dbReference>
<dbReference type="InterPro" id="IPR054353">
    <property type="entry name" value="IstA-like_C"/>
</dbReference>
<comment type="similarity">
    <text evidence="1">Belongs to the transposase IS21/IS408/IS1162 family.</text>
</comment>
<comment type="caution">
    <text evidence="3">The sequence shown here is derived from an EMBL/GenBank/DDBJ whole genome shotgun (WGS) entry which is preliminary data.</text>
</comment>
<dbReference type="Gene3D" id="3.30.420.10">
    <property type="entry name" value="Ribonuclease H-like superfamily/Ribonuclease H"/>
    <property type="match status" value="1"/>
</dbReference>
<dbReference type="Proteomes" id="UP000250790">
    <property type="component" value="Unassembled WGS sequence"/>
</dbReference>
<protein>
    <submittedName>
        <fullName evidence="3">Integrase</fullName>
    </submittedName>
</protein>
<evidence type="ECO:0000259" key="2">
    <source>
        <dbReference type="PROSITE" id="PS50994"/>
    </source>
</evidence>
<dbReference type="AlphaFoldDB" id="A0A315EDW3"/>
<organism evidence="3 4">
    <name type="scientific">Limnohabitans parvus II-B4</name>
    <dbReference type="NCBI Taxonomy" id="1293052"/>
    <lineage>
        <taxon>Bacteria</taxon>
        <taxon>Pseudomonadati</taxon>
        <taxon>Pseudomonadota</taxon>
        <taxon>Betaproteobacteria</taxon>
        <taxon>Burkholderiales</taxon>
        <taxon>Comamonadaceae</taxon>
        <taxon>Limnohabitans</taxon>
    </lineage>
</organism>
<gene>
    <name evidence="3" type="ORF">B9Z37_00230</name>
</gene>
<name>A0A315EDW3_9BURK</name>
<feature type="domain" description="Integrase catalytic" evidence="2">
    <location>
        <begin position="133"/>
        <end position="313"/>
    </location>
</feature>
<dbReference type="GO" id="GO:0015074">
    <property type="term" value="P:DNA integration"/>
    <property type="evidence" value="ECO:0007669"/>
    <property type="project" value="InterPro"/>
</dbReference>
<proteinExistence type="inferred from homology"/>
<dbReference type="PANTHER" id="PTHR35004">
    <property type="entry name" value="TRANSPOSASE RV3428C-RELATED"/>
    <property type="match status" value="1"/>
</dbReference>
<dbReference type="PANTHER" id="PTHR35004:SF8">
    <property type="entry name" value="TRANSPOSASE RV3428C-RELATED"/>
    <property type="match status" value="1"/>
</dbReference>
<evidence type="ECO:0000313" key="3">
    <source>
        <dbReference type="EMBL" id="PUE55068.1"/>
    </source>
</evidence>
<sequence length="512" mass="58958">MRLPVHLQRDIARQHFYDPTLAHRAISRTTGTHHDTIRKFRQQVDASGLSWQELSPLDDDAWRAALGTQDRSVAQLKTHPDCEWIHTEMRRPDATLERLWREWRETTPDGVGYSQFAMLYSAWTKNQHVVMRRTHRPGEKLFVDFAGRTVEIRDQNGGPSTFAQIFVAVLGYSNYTYIEATASQTTKDWLKCHANCFEALGGVPEWVVSDNLKAAVWRRERDRTVINPAYRDCLSHYDTAPLPTGARKPKHKAKAEVGVQIAQRWALFSLRDRIFFSLAELNAELRIKAEEMNRHPFKRLPGCRLDRFLETEKASLKPLPGTAFELSDWRYSVRVQDDYHVEHQRRFYSVPHTLARESVDLRFTSTVIEIFHRGRRVALHPLIETQGDASTIPEHRPVIHSRVLDAEPRALLAWAMNVGGNVELMIRHQLENRSDITNGVKAARRMRDLARDYGEARFEEVCAYAMPLNITSLRSITSILKEDADKRFSITQAPKVKVIGELRGPSYFGESA</sequence>
<dbReference type="InterPro" id="IPR012337">
    <property type="entry name" value="RNaseH-like_sf"/>
</dbReference>
<reference evidence="3 4" key="1">
    <citation type="submission" date="2017-04" db="EMBL/GenBank/DDBJ databases">
        <title>Unexpected and diverse lifestyles within the genus Limnohabitans.</title>
        <authorList>
            <person name="Kasalicky V."/>
            <person name="Mehrshad M."/>
            <person name="Andrei S.-A."/>
            <person name="Salcher M."/>
            <person name="Kratochvilova H."/>
            <person name="Simek K."/>
            <person name="Ghai R."/>
        </authorList>
    </citation>
    <scope>NUCLEOTIDE SEQUENCE [LARGE SCALE GENOMIC DNA]</scope>
    <source>
        <strain evidence="3 4">II-B4</strain>
    </source>
</reference>
<dbReference type="SUPFAM" id="SSF53098">
    <property type="entry name" value="Ribonuclease H-like"/>
    <property type="match status" value="1"/>
</dbReference>
<keyword evidence="4" id="KW-1185">Reference proteome</keyword>
<dbReference type="Pfam" id="PF00665">
    <property type="entry name" value="rve"/>
    <property type="match status" value="1"/>
</dbReference>
<dbReference type="InterPro" id="IPR036397">
    <property type="entry name" value="RNaseH_sf"/>
</dbReference>
<dbReference type="Pfam" id="PF22483">
    <property type="entry name" value="Mu-transpos_C_2"/>
    <property type="match status" value="1"/>
</dbReference>
<evidence type="ECO:0000256" key="1">
    <source>
        <dbReference type="ARBA" id="ARBA00009277"/>
    </source>
</evidence>
<dbReference type="NCBIfam" id="NF033546">
    <property type="entry name" value="transpos_IS21"/>
    <property type="match status" value="1"/>
</dbReference>
<dbReference type="EMBL" id="NESN01000001">
    <property type="protein sequence ID" value="PUE55068.1"/>
    <property type="molecule type" value="Genomic_DNA"/>
</dbReference>